<proteinExistence type="predicted"/>
<name>A0A1Q6DX97_METT1</name>
<evidence type="ECO:0000313" key="2">
    <source>
        <dbReference type="Proteomes" id="UP000185744"/>
    </source>
</evidence>
<sequence>MRSCTFFSNENEPIKAASNVVNKAKKKEMKPDLALIYSTKRYSGNYQDILKIIEKEFGNIPQTGGTIDGALFRGELRTDGVFLTLIEDKKARFRVKSFKYSKFNESGKDLIKELDIKEKDLAVIHSPIIYFRNRRDLFKTLAKAKYYDIRPKITKNNKDLIKGFSDHLYKKGNVRPPNKVLEKFSNQESTPVVNINLGHSNLGLDSPNVFSNYRNIKGDLSILLIEKNGSKPIYDDIYPSKTDDLKKNKEIVKKEIEPIKEIEIECIQNIITKINNQTVKDVVNEIDSSSKIEDQELKEDFEKGKVSSETPYILFLFNEETYGGTQIGIKNSFPFSLYPTYIDLSNFSKEAILGYEPSRGKLLKYISSINKVKDKNRFKLTSIDLSTVATFGEKLMKYRKHFEEKLEENYLAIFTYPPAAYLPENQQNQDYLTEVDREIFFSGGGTNLTFKI</sequence>
<dbReference type="AlphaFoldDB" id="A0A1Q6DX97"/>
<dbReference type="Proteomes" id="UP000185744">
    <property type="component" value="Unassembled WGS sequence"/>
</dbReference>
<comment type="caution">
    <text evidence="1">The sequence shown here is derived from an EMBL/GenBank/DDBJ whole genome shotgun (WGS) entry which is preliminary data.</text>
</comment>
<reference evidence="1" key="1">
    <citation type="submission" date="2016-12" db="EMBL/GenBank/DDBJ databases">
        <title>Discovery of methanogenic haloarchaea.</title>
        <authorList>
            <person name="Sorokin D.Y."/>
            <person name="Makarova K.S."/>
            <person name="Abbas B."/>
            <person name="Ferrer M."/>
            <person name="Golyshin P.N."/>
        </authorList>
    </citation>
    <scope>NUCLEOTIDE SEQUENCE [LARGE SCALE GENOMIC DNA]</scope>
    <source>
        <strain evidence="1">HMET1</strain>
    </source>
</reference>
<dbReference type="STRING" id="1903181.BTN85_1500"/>
<protein>
    <submittedName>
        <fullName evidence="1">FIST-N domain containing protein</fullName>
    </submittedName>
</protein>
<dbReference type="InParanoid" id="A0A1Q6DX97"/>
<evidence type="ECO:0000313" key="1">
    <source>
        <dbReference type="EMBL" id="OKY78994.1"/>
    </source>
</evidence>
<accession>A0A1Q6DX97</accession>
<gene>
    <name evidence="1" type="ORF">BTN85_1500</name>
</gene>
<dbReference type="EMBL" id="MSDW01000001">
    <property type="protein sequence ID" value="OKY78994.1"/>
    <property type="molecule type" value="Genomic_DNA"/>
</dbReference>
<keyword evidence="2" id="KW-1185">Reference proteome</keyword>
<organism evidence="1 2">
    <name type="scientific">Methanohalarchaeum thermophilum</name>
    <dbReference type="NCBI Taxonomy" id="1903181"/>
    <lineage>
        <taxon>Archaea</taxon>
        <taxon>Methanobacteriati</taxon>
        <taxon>Methanobacteriota</taxon>
        <taxon>Methanonatronarchaeia</taxon>
        <taxon>Methanonatronarchaeales</taxon>
        <taxon>Methanonatronarchaeaceae</taxon>
        <taxon>Candidatus Methanohalarchaeum</taxon>
    </lineage>
</organism>